<feature type="transmembrane region" description="Helical" evidence="1">
    <location>
        <begin position="44"/>
        <end position="68"/>
    </location>
</feature>
<feature type="transmembrane region" description="Helical" evidence="1">
    <location>
        <begin position="117"/>
        <end position="141"/>
    </location>
</feature>
<comment type="caution">
    <text evidence="2">The sequence shown here is derived from an EMBL/GenBank/DDBJ whole genome shotgun (WGS) entry which is preliminary data.</text>
</comment>
<keyword evidence="1" id="KW-1133">Transmembrane helix</keyword>
<feature type="transmembrane region" description="Helical" evidence="1">
    <location>
        <begin position="197"/>
        <end position="219"/>
    </location>
</feature>
<reference evidence="2 3" key="1">
    <citation type="submission" date="2020-08" db="EMBL/GenBank/DDBJ databases">
        <title>Genomic Encyclopedia of Type Strains, Phase IV (KMG-IV): sequencing the most valuable type-strain genomes for metagenomic binning, comparative biology and taxonomic classification.</title>
        <authorList>
            <person name="Goeker M."/>
        </authorList>
    </citation>
    <scope>NUCLEOTIDE SEQUENCE [LARGE SCALE GENOMIC DNA]</scope>
    <source>
        <strain evidence="2 3">DSM 19612</strain>
    </source>
</reference>
<keyword evidence="1" id="KW-0812">Transmembrane</keyword>
<feature type="transmembrane region" description="Helical" evidence="1">
    <location>
        <begin position="89"/>
        <end position="111"/>
    </location>
</feature>
<dbReference type="EMBL" id="JACHGH010000004">
    <property type="protein sequence ID" value="MBB6453171.1"/>
    <property type="molecule type" value="Genomic_DNA"/>
</dbReference>
<evidence type="ECO:0000256" key="1">
    <source>
        <dbReference type="SAM" id="Phobius"/>
    </source>
</evidence>
<dbReference type="Proteomes" id="UP000581688">
    <property type="component" value="Unassembled WGS sequence"/>
</dbReference>
<evidence type="ECO:0000313" key="3">
    <source>
        <dbReference type="Proteomes" id="UP000581688"/>
    </source>
</evidence>
<accession>A0A841Q428</accession>
<keyword evidence="3" id="KW-1185">Reference proteome</keyword>
<organism evidence="2 3">
    <name type="scientific">Salirhabdus euzebyi</name>
    <dbReference type="NCBI Taxonomy" id="394506"/>
    <lineage>
        <taxon>Bacteria</taxon>
        <taxon>Bacillati</taxon>
        <taxon>Bacillota</taxon>
        <taxon>Bacilli</taxon>
        <taxon>Bacillales</taxon>
        <taxon>Bacillaceae</taxon>
        <taxon>Salirhabdus</taxon>
    </lineage>
</organism>
<gene>
    <name evidence="2" type="ORF">HNQ94_001619</name>
</gene>
<name>A0A841Q428_9BACI</name>
<feature type="transmembrane region" description="Helical" evidence="1">
    <location>
        <begin position="20"/>
        <end position="38"/>
    </location>
</feature>
<sequence length="232" mass="26812">MRLLETFKMDVQFQLRHGFYYAYALVTLFYIGLLLFIPESFVQTASIMIVFTDPSVLGFFFVGGLVLLERDQSIFNTLFVTPLQVKEYIWSKVLSLTCLATITSTILFMIIHQGTFYFVPFILAVLLCSLFFTLLGIILAVRVSTVNAFLYASPIFVIIFYLPLLSFFGVYHSDLFYMLPTKSILILMEGAFTDLSLMNYVFPILICIFWIGIAYIWAFQSFYQFLKTKCFS</sequence>
<protein>
    <submittedName>
        <fullName evidence="2">Fluoroquinolone transport system permease protein</fullName>
    </submittedName>
</protein>
<dbReference type="RefSeq" id="WP_174495719.1">
    <property type="nucleotide sequence ID" value="NZ_CADDWK010000004.1"/>
</dbReference>
<proteinExistence type="predicted"/>
<keyword evidence="1" id="KW-0472">Membrane</keyword>
<dbReference type="AlphaFoldDB" id="A0A841Q428"/>
<feature type="transmembrane region" description="Helical" evidence="1">
    <location>
        <begin position="148"/>
        <end position="171"/>
    </location>
</feature>
<dbReference type="Pfam" id="PF24686">
    <property type="entry name" value="FLQE3_permease"/>
    <property type="match status" value="1"/>
</dbReference>
<evidence type="ECO:0000313" key="2">
    <source>
        <dbReference type="EMBL" id="MBB6453171.1"/>
    </source>
</evidence>
<dbReference type="InterPro" id="IPR056926">
    <property type="entry name" value="FLQE3_permease"/>
</dbReference>